<feature type="active site" description="Proton acceptor" evidence="4">
    <location>
        <position position="120"/>
    </location>
</feature>
<accession>A0A1M6SCT1</accession>
<sequence length="223" mass="25841">MIYDLSHKDWVEVAKNIKMLLLKANFPVCITGAGISVASGLPVNEMNFQGKTVHQLFLKDFWRREPERYFDFYYQIFFEWKKALPNNAHLYLHKKNFKIITQNIDGLHFEAGSKNVIEIHGNLRELRCETCAIILKSDFLKHHGFNCPNCKQILRPGFVFVGEKVKGVSLATHWICQSDLLLIIGTEMDALPIRYFPKIATTKQVPVIWINQNSETIIPYLCK</sequence>
<name>A0A1M6SCT1_9BACL</name>
<evidence type="ECO:0000256" key="1">
    <source>
        <dbReference type="ARBA" id="ARBA00012928"/>
    </source>
</evidence>
<evidence type="ECO:0000256" key="4">
    <source>
        <dbReference type="PROSITE-ProRule" id="PRU00236"/>
    </source>
</evidence>
<keyword evidence="3" id="KW-0520">NAD</keyword>
<keyword evidence="4" id="KW-0479">Metal-binding</keyword>
<proteinExistence type="predicted"/>
<dbReference type="PANTHER" id="PTHR11085">
    <property type="entry name" value="NAD-DEPENDENT PROTEIN DEACYLASE SIRTUIN-5, MITOCHONDRIAL-RELATED"/>
    <property type="match status" value="1"/>
</dbReference>
<organism evidence="6 7">
    <name type="scientific">Alicyclobacillus tolerans</name>
    <dbReference type="NCBI Taxonomy" id="90970"/>
    <lineage>
        <taxon>Bacteria</taxon>
        <taxon>Bacillati</taxon>
        <taxon>Bacillota</taxon>
        <taxon>Bacilli</taxon>
        <taxon>Bacillales</taxon>
        <taxon>Alicyclobacillaceae</taxon>
        <taxon>Alicyclobacillus</taxon>
    </lineage>
</organism>
<dbReference type="AlphaFoldDB" id="A0A1M6SCT1"/>
<dbReference type="InterPro" id="IPR003000">
    <property type="entry name" value="Sirtuin"/>
</dbReference>
<dbReference type="SUPFAM" id="SSF52467">
    <property type="entry name" value="DHS-like NAD/FAD-binding domain"/>
    <property type="match status" value="1"/>
</dbReference>
<dbReference type="PROSITE" id="PS50305">
    <property type="entry name" value="SIRTUIN"/>
    <property type="match status" value="1"/>
</dbReference>
<dbReference type="InterPro" id="IPR029035">
    <property type="entry name" value="DHS-like_NAD/FAD-binding_dom"/>
</dbReference>
<reference evidence="7" key="1">
    <citation type="submission" date="2016-11" db="EMBL/GenBank/DDBJ databases">
        <authorList>
            <person name="Varghese N."/>
            <person name="Submissions S."/>
        </authorList>
    </citation>
    <scope>NUCLEOTIDE SEQUENCE [LARGE SCALE GENOMIC DNA]</scope>
    <source>
        <strain evidence="7">USBA-503</strain>
    </source>
</reference>
<evidence type="ECO:0000313" key="7">
    <source>
        <dbReference type="Proteomes" id="UP000184016"/>
    </source>
</evidence>
<evidence type="ECO:0000256" key="2">
    <source>
        <dbReference type="ARBA" id="ARBA00022679"/>
    </source>
</evidence>
<feature type="domain" description="Deacetylase sirtuin-type" evidence="5">
    <location>
        <begin position="6"/>
        <end position="223"/>
    </location>
</feature>
<dbReference type="Proteomes" id="UP000184016">
    <property type="component" value="Unassembled WGS sequence"/>
</dbReference>
<keyword evidence="7" id="KW-1185">Reference proteome</keyword>
<evidence type="ECO:0000313" key="6">
    <source>
        <dbReference type="EMBL" id="SHK42543.1"/>
    </source>
</evidence>
<dbReference type="Pfam" id="PF02146">
    <property type="entry name" value="SIR2"/>
    <property type="match status" value="1"/>
</dbReference>
<evidence type="ECO:0000256" key="3">
    <source>
        <dbReference type="ARBA" id="ARBA00023027"/>
    </source>
</evidence>
<dbReference type="EMBL" id="FRAF01000013">
    <property type="protein sequence ID" value="SHK42543.1"/>
    <property type="molecule type" value="Genomic_DNA"/>
</dbReference>
<dbReference type="GO" id="GO:0017136">
    <property type="term" value="F:histone deacetylase activity, NAD-dependent"/>
    <property type="evidence" value="ECO:0007669"/>
    <property type="project" value="TreeGrafter"/>
</dbReference>
<feature type="binding site" evidence="4">
    <location>
        <position position="128"/>
    </location>
    <ligand>
        <name>Zn(2+)</name>
        <dbReference type="ChEBI" id="CHEBI:29105"/>
    </ligand>
</feature>
<evidence type="ECO:0000259" key="5">
    <source>
        <dbReference type="PROSITE" id="PS50305"/>
    </source>
</evidence>
<feature type="binding site" evidence="4">
    <location>
        <position position="147"/>
    </location>
    <ligand>
        <name>Zn(2+)</name>
        <dbReference type="ChEBI" id="CHEBI:29105"/>
    </ligand>
</feature>
<keyword evidence="4" id="KW-0862">Zinc</keyword>
<dbReference type="InterPro" id="IPR050134">
    <property type="entry name" value="NAD-dep_sirtuin_deacylases"/>
</dbReference>
<dbReference type="PANTHER" id="PTHR11085:SF10">
    <property type="entry name" value="NAD-DEPENDENT PROTEIN DEACYLASE SIRTUIN-5, MITOCHONDRIAL-RELATED"/>
    <property type="match status" value="1"/>
</dbReference>
<protein>
    <recommendedName>
        <fullName evidence="1">protein acetyllysine N-acetyltransferase</fullName>
        <ecNumber evidence="1">2.3.1.286</ecNumber>
    </recommendedName>
</protein>
<dbReference type="EC" id="2.3.1.286" evidence="1"/>
<keyword evidence="2" id="KW-0808">Transferase</keyword>
<feature type="binding site" evidence="4">
    <location>
        <position position="131"/>
    </location>
    <ligand>
        <name>Zn(2+)</name>
        <dbReference type="ChEBI" id="CHEBI:29105"/>
    </ligand>
</feature>
<dbReference type="InterPro" id="IPR026591">
    <property type="entry name" value="Sirtuin_cat_small_dom_sf"/>
</dbReference>
<feature type="binding site" evidence="4">
    <location>
        <position position="150"/>
    </location>
    <ligand>
        <name>Zn(2+)</name>
        <dbReference type="ChEBI" id="CHEBI:29105"/>
    </ligand>
</feature>
<dbReference type="InterPro" id="IPR026590">
    <property type="entry name" value="Ssirtuin_cat_dom"/>
</dbReference>
<dbReference type="STRING" id="1830138.SAMN05443507_113102"/>
<gene>
    <name evidence="6" type="ORF">SAMN05443507_113102</name>
</gene>
<dbReference type="GO" id="GO:0070403">
    <property type="term" value="F:NAD+ binding"/>
    <property type="evidence" value="ECO:0007669"/>
    <property type="project" value="InterPro"/>
</dbReference>
<dbReference type="Gene3D" id="3.40.50.1220">
    <property type="entry name" value="TPP-binding domain"/>
    <property type="match status" value="1"/>
</dbReference>
<dbReference type="Gene3D" id="3.30.1600.10">
    <property type="entry name" value="SIR2/SIRT2 'Small Domain"/>
    <property type="match status" value="1"/>
</dbReference>
<dbReference type="GO" id="GO:0046872">
    <property type="term" value="F:metal ion binding"/>
    <property type="evidence" value="ECO:0007669"/>
    <property type="project" value="UniProtKB-KW"/>
</dbReference>